<keyword evidence="2" id="KW-1185">Reference proteome</keyword>
<organism evidence="1 2">
    <name type="scientific">Geodia barretti</name>
    <name type="common">Barrett's horny sponge</name>
    <dbReference type="NCBI Taxonomy" id="519541"/>
    <lineage>
        <taxon>Eukaryota</taxon>
        <taxon>Metazoa</taxon>
        <taxon>Porifera</taxon>
        <taxon>Demospongiae</taxon>
        <taxon>Heteroscleromorpha</taxon>
        <taxon>Tetractinellida</taxon>
        <taxon>Astrophorina</taxon>
        <taxon>Geodiidae</taxon>
        <taxon>Geodia</taxon>
    </lineage>
</organism>
<dbReference type="Proteomes" id="UP001174909">
    <property type="component" value="Unassembled WGS sequence"/>
</dbReference>
<reference evidence="1" key="1">
    <citation type="submission" date="2023-03" db="EMBL/GenBank/DDBJ databases">
        <authorList>
            <person name="Steffen K."/>
            <person name="Cardenas P."/>
        </authorList>
    </citation>
    <scope>NUCLEOTIDE SEQUENCE</scope>
</reference>
<comment type="caution">
    <text evidence="1">The sequence shown here is derived from an EMBL/GenBank/DDBJ whole genome shotgun (WGS) entry which is preliminary data.</text>
</comment>
<evidence type="ECO:0000313" key="2">
    <source>
        <dbReference type="Proteomes" id="UP001174909"/>
    </source>
</evidence>
<evidence type="ECO:0008006" key="3">
    <source>
        <dbReference type="Google" id="ProtNLM"/>
    </source>
</evidence>
<proteinExistence type="predicted"/>
<dbReference type="InterPro" id="IPR008323">
    <property type="entry name" value="UCP033563"/>
</dbReference>
<accession>A0AA35W914</accession>
<dbReference type="AlphaFoldDB" id="A0AA35W914"/>
<name>A0AA35W914_GEOBA</name>
<dbReference type="PANTHER" id="PTHR36454:SF1">
    <property type="entry name" value="DUF1015 DOMAIN-CONTAINING PROTEIN"/>
    <property type="match status" value="1"/>
</dbReference>
<gene>
    <name evidence="1" type="ORF">GBAR_LOCUS5828</name>
</gene>
<dbReference type="PANTHER" id="PTHR36454">
    <property type="entry name" value="LMO2823 PROTEIN"/>
    <property type="match status" value="1"/>
</dbReference>
<evidence type="ECO:0000313" key="1">
    <source>
        <dbReference type="EMBL" id="CAI8008516.1"/>
    </source>
</evidence>
<dbReference type="Pfam" id="PF06245">
    <property type="entry name" value="DUF1015"/>
    <property type="match status" value="1"/>
</dbReference>
<protein>
    <recommendedName>
        <fullName evidence="3">DUF1015 domain-containing protein</fullName>
    </recommendedName>
</protein>
<dbReference type="EMBL" id="CASHTH010000856">
    <property type="protein sequence ID" value="CAI8008516.1"/>
    <property type="molecule type" value="Genomic_DNA"/>
</dbReference>
<sequence length="151" mass="16629">MAVFRPFRGCRYTPQVGSDLADLLCPPYDMIGAGLKENLQGLSPHNAVHLEGGEQPDLVDPEAGYRQAAALFREWLETGVLRQEDSPSFYLMRHTYQDESGNGTRQQLGLFGDVLVETTAAARYCPTSSHGNRLSWTASPYWKLPGPSSAP</sequence>